<feature type="domain" description="ABC transporter" evidence="3">
    <location>
        <begin position="17"/>
        <end position="233"/>
    </location>
</feature>
<accession>A0A846WRC7</accession>
<evidence type="ECO:0000313" key="4">
    <source>
        <dbReference type="EMBL" id="NKY04164.1"/>
    </source>
</evidence>
<sequence>MSAEQRGTTPEATGSLLGSRSVTRRFGDFVAVSEVTMSVESGEVVGLLGANGAGKTTLIRMLLGLLAPTDGQTSLFDGPPDQRRRARLGYVPQNLGLYRDLTVRENMTFSADAYHGDAMVPADLAGYADTLVGNLPLGTQRKVAFAVALAHHPDILVLDEPTSGVDALSRAQLWDTIRAQADSGVGVLVTTHYMEEAQECDRLLLMSAGRLVAQGSEEDVVGDTRAALVDTPDWRGAFAALQGAGVPVILAGRTIRVADTDPAQVRGILEHADISAEVTTVPATIEERMLVLARTPETR</sequence>
<dbReference type="Pfam" id="PF00005">
    <property type="entry name" value="ABC_tran"/>
    <property type="match status" value="1"/>
</dbReference>
<dbReference type="InterPro" id="IPR003439">
    <property type="entry name" value="ABC_transporter-like_ATP-bd"/>
</dbReference>
<dbReference type="CDD" id="cd03230">
    <property type="entry name" value="ABC_DR_subfamily_A"/>
    <property type="match status" value="1"/>
</dbReference>
<evidence type="ECO:0000313" key="5">
    <source>
        <dbReference type="Proteomes" id="UP000563898"/>
    </source>
</evidence>
<dbReference type="EMBL" id="JAAXPC010000015">
    <property type="protein sequence ID" value="NKY04164.1"/>
    <property type="molecule type" value="Genomic_DNA"/>
</dbReference>
<dbReference type="AlphaFoldDB" id="A0A846WRC7"/>
<dbReference type="PANTHER" id="PTHR43038:SF3">
    <property type="entry name" value="ABC TRANSPORTER G FAMILY MEMBER 20 ISOFORM X1"/>
    <property type="match status" value="1"/>
</dbReference>
<dbReference type="GO" id="GO:0016887">
    <property type="term" value="F:ATP hydrolysis activity"/>
    <property type="evidence" value="ECO:0007669"/>
    <property type="project" value="InterPro"/>
</dbReference>
<comment type="caution">
    <text evidence="4">The sequence shown here is derived from an EMBL/GenBank/DDBJ whole genome shotgun (WGS) entry which is preliminary data.</text>
</comment>
<dbReference type="RefSeq" id="WP_006368029.1">
    <property type="nucleotide sequence ID" value="NZ_CP116236.1"/>
</dbReference>
<dbReference type="Proteomes" id="UP000563898">
    <property type="component" value="Unassembled WGS sequence"/>
</dbReference>
<dbReference type="InterPro" id="IPR003593">
    <property type="entry name" value="AAA+_ATPase"/>
</dbReference>
<gene>
    <name evidence="4" type="ORF">HGA05_21580</name>
</gene>
<dbReference type="Gene3D" id="3.40.50.300">
    <property type="entry name" value="P-loop containing nucleotide triphosphate hydrolases"/>
    <property type="match status" value="1"/>
</dbReference>
<organism evidence="4 5">
    <name type="scientific">Gordonia polyisoprenivorans</name>
    <dbReference type="NCBI Taxonomy" id="84595"/>
    <lineage>
        <taxon>Bacteria</taxon>
        <taxon>Bacillati</taxon>
        <taxon>Actinomycetota</taxon>
        <taxon>Actinomycetes</taxon>
        <taxon>Mycobacteriales</taxon>
        <taxon>Gordoniaceae</taxon>
        <taxon>Gordonia</taxon>
    </lineage>
</organism>
<evidence type="ECO:0000256" key="1">
    <source>
        <dbReference type="ARBA" id="ARBA00022741"/>
    </source>
</evidence>
<reference evidence="4 5" key="1">
    <citation type="submission" date="2020-04" db="EMBL/GenBank/DDBJ databases">
        <title>MicrobeNet Type strains.</title>
        <authorList>
            <person name="Nicholson A.C."/>
        </authorList>
    </citation>
    <scope>NUCLEOTIDE SEQUENCE [LARGE SCALE GENOMIC DNA]</scope>
    <source>
        <strain evidence="4 5">ATCC BAA-14</strain>
    </source>
</reference>
<dbReference type="PROSITE" id="PS50893">
    <property type="entry name" value="ABC_TRANSPORTER_2"/>
    <property type="match status" value="1"/>
</dbReference>
<dbReference type="InterPro" id="IPR027417">
    <property type="entry name" value="P-loop_NTPase"/>
</dbReference>
<dbReference type="SMART" id="SM00382">
    <property type="entry name" value="AAA"/>
    <property type="match status" value="1"/>
</dbReference>
<dbReference type="GO" id="GO:0005524">
    <property type="term" value="F:ATP binding"/>
    <property type="evidence" value="ECO:0007669"/>
    <property type="project" value="UniProtKB-KW"/>
</dbReference>
<keyword evidence="1" id="KW-0547">Nucleotide-binding</keyword>
<dbReference type="PANTHER" id="PTHR43038">
    <property type="entry name" value="ATP-BINDING CASSETTE, SUB-FAMILY H, MEMBER 1"/>
    <property type="match status" value="1"/>
</dbReference>
<name>A0A846WRC7_9ACTN</name>
<protein>
    <submittedName>
        <fullName evidence="4">ABC transporter ATP-binding protein</fullName>
    </submittedName>
</protein>
<dbReference type="SUPFAM" id="SSF52540">
    <property type="entry name" value="P-loop containing nucleoside triphosphate hydrolases"/>
    <property type="match status" value="1"/>
</dbReference>
<evidence type="ECO:0000259" key="3">
    <source>
        <dbReference type="PROSITE" id="PS50893"/>
    </source>
</evidence>
<evidence type="ECO:0000256" key="2">
    <source>
        <dbReference type="ARBA" id="ARBA00022840"/>
    </source>
</evidence>
<proteinExistence type="predicted"/>
<keyword evidence="2 4" id="KW-0067">ATP-binding</keyword>